<dbReference type="Proteomes" id="UP000182761">
    <property type="component" value="Unassembled WGS sequence"/>
</dbReference>
<dbReference type="NCBIfam" id="TIGR00004">
    <property type="entry name" value="Rid family detoxifying hydrolase"/>
    <property type="match status" value="1"/>
</dbReference>
<dbReference type="InterPro" id="IPR035959">
    <property type="entry name" value="RutC-like_sf"/>
</dbReference>
<dbReference type="EMBL" id="FCOR01000007">
    <property type="protein sequence ID" value="CVK16465.1"/>
    <property type="molecule type" value="Genomic_DNA"/>
</dbReference>
<dbReference type="STRING" id="1586267.GCA_001418685_01318"/>
<dbReference type="InterPro" id="IPR006056">
    <property type="entry name" value="RidA"/>
</dbReference>
<evidence type="ECO:0000256" key="1">
    <source>
        <dbReference type="ARBA" id="ARBA00010552"/>
    </source>
</evidence>
<sequence length="126" mass="14033">MIKKIINTDKAPAAIGPYSQAIKVNNFLFISGQIPVNPKTGEVPVSIDKQTHQVMKNIEAILIEANLNWNNVVKTTIFLQNLNNFTIVNEIYASYFSDTYPARECIQVSALPKNVLIEISVIATEL</sequence>
<dbReference type="FunFam" id="3.30.1330.40:FF:000001">
    <property type="entry name" value="L-PSP family endoribonuclease"/>
    <property type="match status" value="1"/>
</dbReference>
<protein>
    <submittedName>
        <fullName evidence="2">2-iminobutanoate/2-iminopropanoate deaminase</fullName>
    </submittedName>
</protein>
<dbReference type="Gene3D" id="3.30.1330.40">
    <property type="entry name" value="RutC-like"/>
    <property type="match status" value="1"/>
</dbReference>
<dbReference type="InterPro" id="IPR006175">
    <property type="entry name" value="YjgF/YER057c/UK114"/>
</dbReference>
<evidence type="ECO:0000313" key="2">
    <source>
        <dbReference type="EMBL" id="CVK16465.1"/>
    </source>
</evidence>
<accession>A0A0X3AQY7</accession>
<dbReference type="CDD" id="cd00448">
    <property type="entry name" value="YjgF_YER057c_UK114_family"/>
    <property type="match status" value="1"/>
</dbReference>
<organism evidence="2 3">
    <name type="scientific">Apibacter mensalis</name>
    <dbReference type="NCBI Taxonomy" id="1586267"/>
    <lineage>
        <taxon>Bacteria</taxon>
        <taxon>Pseudomonadati</taxon>
        <taxon>Bacteroidota</taxon>
        <taxon>Flavobacteriia</taxon>
        <taxon>Flavobacteriales</taxon>
        <taxon>Weeksellaceae</taxon>
        <taxon>Apibacter</taxon>
    </lineage>
</organism>
<dbReference type="GO" id="GO:0005829">
    <property type="term" value="C:cytosol"/>
    <property type="evidence" value="ECO:0007669"/>
    <property type="project" value="TreeGrafter"/>
</dbReference>
<comment type="similarity">
    <text evidence="1">Belongs to the RutC family.</text>
</comment>
<name>A0A0X3AQY7_9FLAO</name>
<gene>
    <name evidence="2" type="ORF">Ga0061079_10767</name>
</gene>
<dbReference type="PANTHER" id="PTHR11803">
    <property type="entry name" value="2-IMINOBUTANOATE/2-IMINOPROPANOATE DEAMINASE RIDA"/>
    <property type="match status" value="1"/>
</dbReference>
<dbReference type="Pfam" id="PF01042">
    <property type="entry name" value="Ribonuc_L-PSP"/>
    <property type="match status" value="1"/>
</dbReference>
<dbReference type="PANTHER" id="PTHR11803:SF58">
    <property type="entry name" value="PROTEIN HMF1-RELATED"/>
    <property type="match status" value="1"/>
</dbReference>
<reference evidence="2 3" key="1">
    <citation type="submission" date="2016-01" db="EMBL/GenBank/DDBJ databases">
        <authorList>
            <person name="McClelland M."/>
            <person name="Jain A."/>
            <person name="Saraogi P."/>
            <person name="Mendelson R."/>
            <person name="Westerman R."/>
            <person name="SanMiguel P."/>
            <person name="Csonka L."/>
        </authorList>
    </citation>
    <scope>NUCLEOTIDE SEQUENCE [LARGE SCALE GENOMIC DNA]</scope>
    <source>
        <strain evidence="2 3">R-53146</strain>
    </source>
</reference>
<dbReference type="SUPFAM" id="SSF55298">
    <property type="entry name" value="YjgF-like"/>
    <property type="match status" value="1"/>
</dbReference>
<dbReference type="GO" id="GO:0019239">
    <property type="term" value="F:deaminase activity"/>
    <property type="evidence" value="ECO:0007669"/>
    <property type="project" value="TreeGrafter"/>
</dbReference>
<keyword evidence="3" id="KW-1185">Reference proteome</keyword>
<proteinExistence type="inferred from homology"/>
<evidence type="ECO:0000313" key="3">
    <source>
        <dbReference type="Proteomes" id="UP000182761"/>
    </source>
</evidence>
<dbReference type="AlphaFoldDB" id="A0A0X3AQY7"/>